<protein>
    <submittedName>
        <fullName evidence="2">Putative transcriptional regulator</fullName>
    </submittedName>
</protein>
<dbReference type="InterPro" id="IPR036086">
    <property type="entry name" value="ParB/Sulfiredoxin_sf"/>
</dbReference>
<dbReference type="Gene3D" id="3.90.1530.10">
    <property type="entry name" value="Conserved hypothetical protein from pyrococcus furiosus pfu- 392566-001, ParB domain"/>
    <property type="match status" value="1"/>
</dbReference>
<evidence type="ECO:0000313" key="2">
    <source>
        <dbReference type="EMBL" id="AIE91025.1"/>
    </source>
</evidence>
<dbReference type="InterPro" id="IPR003115">
    <property type="entry name" value="ParB_N"/>
</dbReference>
<dbReference type="AlphaFoldDB" id="A0A075FHY4"/>
<evidence type="ECO:0000259" key="1">
    <source>
        <dbReference type="SMART" id="SM00470"/>
    </source>
</evidence>
<accession>A0A075FHY4</accession>
<dbReference type="EMBL" id="KF900325">
    <property type="protein sequence ID" value="AIE91025.1"/>
    <property type="molecule type" value="Genomic_DNA"/>
</dbReference>
<name>A0A075FHY4_9EURY</name>
<proteinExistence type="predicted"/>
<dbReference type="SUPFAM" id="SSF110849">
    <property type="entry name" value="ParB/Sulfiredoxin"/>
    <property type="match status" value="1"/>
</dbReference>
<organism evidence="2">
    <name type="scientific">uncultured marine group II/III euryarchaeote AD1000_104_B06</name>
    <dbReference type="NCBI Taxonomy" id="1457712"/>
    <lineage>
        <taxon>Archaea</taxon>
        <taxon>Methanobacteriati</taxon>
        <taxon>Methanobacteriota</taxon>
        <taxon>environmental samples</taxon>
    </lineage>
</organism>
<dbReference type="SMART" id="SM00470">
    <property type="entry name" value="ParB"/>
    <property type="match status" value="1"/>
</dbReference>
<sequence>MKVELVPLETLLPHEQVEEHRVDNLEKMTLRWRAYTKPLLVDGRTGTILDGHHRTKVAERMELLCLPCVLVDYLEDDRVTLAVWPNSGYDSLEKEEVIQAALSGELLPPKTSRHLLSDHLPPISIPLSRLSQPAMGD</sequence>
<reference evidence="2" key="1">
    <citation type="journal article" date="2014" name="Genome Biol. Evol.">
        <title>Pangenome evidence for extensive interdomain horizontal transfer affecting lineage core and shell genes in uncultured planktonic thaumarchaeota and euryarchaeota.</title>
        <authorList>
            <person name="Deschamps P."/>
            <person name="Zivanovic Y."/>
            <person name="Moreira D."/>
            <person name="Rodriguez-Valera F."/>
            <person name="Lopez-Garcia P."/>
        </authorList>
    </citation>
    <scope>NUCLEOTIDE SEQUENCE</scope>
</reference>
<dbReference type="CDD" id="cd16400">
    <property type="entry name" value="ParB_Srx_like_nuclease"/>
    <property type="match status" value="1"/>
</dbReference>
<feature type="domain" description="ParB-like N-terminal" evidence="1">
    <location>
        <begin position="4"/>
        <end position="87"/>
    </location>
</feature>